<accession>A0A9D2BYZ5</accession>
<dbReference type="Proteomes" id="UP000823868">
    <property type="component" value="Unassembled WGS sequence"/>
</dbReference>
<dbReference type="AlphaFoldDB" id="A0A9D2BYZ5"/>
<name>A0A9D2BYZ5_9FIRM</name>
<evidence type="ECO:0000313" key="1">
    <source>
        <dbReference type="EMBL" id="HIY21664.1"/>
    </source>
</evidence>
<gene>
    <name evidence="1" type="ORF">H9841_07185</name>
</gene>
<reference evidence="1" key="2">
    <citation type="submission" date="2021-04" db="EMBL/GenBank/DDBJ databases">
        <authorList>
            <person name="Gilroy R."/>
        </authorList>
    </citation>
    <scope>NUCLEOTIDE SEQUENCE</scope>
    <source>
        <strain evidence="1">ChiBcec16_6824</strain>
    </source>
</reference>
<dbReference type="EMBL" id="DXDX01000132">
    <property type="protein sequence ID" value="HIY21664.1"/>
    <property type="molecule type" value="Genomic_DNA"/>
</dbReference>
<proteinExistence type="predicted"/>
<protein>
    <submittedName>
        <fullName evidence="1">Uncharacterized protein</fullName>
    </submittedName>
</protein>
<organism evidence="1 2">
    <name type="scientific">Candidatus Flavonifractor merdigallinarum</name>
    <dbReference type="NCBI Taxonomy" id="2838589"/>
    <lineage>
        <taxon>Bacteria</taxon>
        <taxon>Bacillati</taxon>
        <taxon>Bacillota</taxon>
        <taxon>Clostridia</taxon>
        <taxon>Eubacteriales</taxon>
        <taxon>Oscillospiraceae</taxon>
        <taxon>Flavonifractor</taxon>
    </lineage>
</organism>
<reference evidence="1" key="1">
    <citation type="journal article" date="2021" name="PeerJ">
        <title>Extensive microbial diversity within the chicken gut microbiome revealed by metagenomics and culture.</title>
        <authorList>
            <person name="Gilroy R."/>
            <person name="Ravi A."/>
            <person name="Getino M."/>
            <person name="Pursley I."/>
            <person name="Horton D.L."/>
            <person name="Alikhan N.F."/>
            <person name="Baker D."/>
            <person name="Gharbi K."/>
            <person name="Hall N."/>
            <person name="Watson M."/>
            <person name="Adriaenssens E.M."/>
            <person name="Foster-Nyarko E."/>
            <person name="Jarju S."/>
            <person name="Secka A."/>
            <person name="Antonio M."/>
            <person name="Oren A."/>
            <person name="Chaudhuri R.R."/>
            <person name="La Ragione R."/>
            <person name="Hildebrand F."/>
            <person name="Pallen M.J."/>
        </authorList>
    </citation>
    <scope>NUCLEOTIDE SEQUENCE</scope>
    <source>
        <strain evidence="1">ChiBcec16_6824</strain>
    </source>
</reference>
<sequence>EEQLAGWEEDEGQPFAIDPFQAASLDLDEDGFLPSNNGKCAFATYQPTNAGEPLDLWFEFRGMEHEDGTLSILFDVNL</sequence>
<comment type="caution">
    <text evidence="1">The sequence shown here is derived from an EMBL/GenBank/DDBJ whole genome shotgun (WGS) entry which is preliminary data.</text>
</comment>
<evidence type="ECO:0000313" key="2">
    <source>
        <dbReference type="Proteomes" id="UP000823868"/>
    </source>
</evidence>
<feature type="non-terminal residue" evidence="1">
    <location>
        <position position="1"/>
    </location>
</feature>